<dbReference type="Gene3D" id="2.40.110.10">
    <property type="entry name" value="Butyryl-CoA Dehydrogenase, subunit A, domain 2"/>
    <property type="match status" value="1"/>
</dbReference>
<organism evidence="4 5">
    <name type="scientific">Mesorhizobium plurifarium</name>
    <dbReference type="NCBI Taxonomy" id="69974"/>
    <lineage>
        <taxon>Bacteria</taxon>
        <taxon>Pseudomonadati</taxon>
        <taxon>Pseudomonadota</taxon>
        <taxon>Alphaproteobacteria</taxon>
        <taxon>Hyphomicrobiales</taxon>
        <taxon>Phyllobacteriaceae</taxon>
        <taxon>Mesorhizobium</taxon>
    </lineage>
</organism>
<evidence type="ECO:0000259" key="3">
    <source>
        <dbReference type="Pfam" id="PF08028"/>
    </source>
</evidence>
<sequence>MSAVIDIRAARRVNTPEEGFPPLPRPHKPAHVITSDAEAIEIAHRLAADFAKDAALRDREGLLPIDELDAFSQSGLWGINIPKAYGGAGVSYVTLTEVIKIISAADPSLGQIPQNHLAVIEHIVADGTEDQKRFLLGEVLKGLRFGNAFSEKNSSNVGAFETRITPDGDGHVLVNGRKFYSTGALLAHIVPIVGVDEAGNPHLAFADRDAPGLTVINDWSSFGQRTTASGTVVVENVRVPLSRVVAAYKAFERPTAAGPISQIIQAAVDTGIAKGTIADTIAFIGTKARAWLDSGQEKASDDPFTIAAIGDLEIKLHAAEAILERAARLIDAALVTPNLDTVAEAAVATAESKVLSTEIAILAANKLFELGGTRSTLAAHGLDRHWRNARTHTLHDPVRWKFFHIGNYYLNGVPPARHAWL</sequence>
<dbReference type="InterPro" id="IPR009100">
    <property type="entry name" value="AcylCoA_DH/oxidase_NM_dom_sf"/>
</dbReference>
<dbReference type="InterPro" id="IPR013107">
    <property type="entry name" value="Acyl-CoA_DH_C"/>
</dbReference>
<evidence type="ECO:0000313" key="4">
    <source>
        <dbReference type="EMBL" id="CDX51068.1"/>
    </source>
</evidence>
<reference evidence="5" key="1">
    <citation type="submission" date="2014-08" db="EMBL/GenBank/DDBJ databases">
        <authorList>
            <person name="Edwards T."/>
        </authorList>
    </citation>
    <scope>NUCLEOTIDE SEQUENCE [LARGE SCALE GENOMIC DNA]</scope>
</reference>
<dbReference type="GO" id="GO:0006552">
    <property type="term" value="P:L-leucine catabolic process"/>
    <property type="evidence" value="ECO:0007669"/>
    <property type="project" value="TreeGrafter"/>
</dbReference>
<dbReference type="InterPro" id="IPR013786">
    <property type="entry name" value="AcylCoA_DH/ox_N"/>
</dbReference>
<dbReference type="PANTHER" id="PTHR43884:SF12">
    <property type="entry name" value="ISOVALERYL-COA DEHYDROGENASE, MITOCHONDRIAL-RELATED"/>
    <property type="match status" value="1"/>
</dbReference>
<dbReference type="SUPFAM" id="SSF47203">
    <property type="entry name" value="Acyl-CoA dehydrogenase C-terminal domain-like"/>
    <property type="match status" value="1"/>
</dbReference>
<dbReference type="SUPFAM" id="SSF56645">
    <property type="entry name" value="Acyl-CoA dehydrogenase NM domain-like"/>
    <property type="match status" value="1"/>
</dbReference>
<dbReference type="Gene3D" id="1.20.140.10">
    <property type="entry name" value="Butyryl-CoA Dehydrogenase, subunit A, domain 3"/>
    <property type="match status" value="1"/>
</dbReference>
<dbReference type="InterPro" id="IPR037069">
    <property type="entry name" value="AcylCoA_DH/ox_N_sf"/>
</dbReference>
<dbReference type="EMBL" id="CCND01000005">
    <property type="protein sequence ID" value="CDX51068.1"/>
    <property type="molecule type" value="Genomic_DNA"/>
</dbReference>
<evidence type="ECO:0000259" key="2">
    <source>
        <dbReference type="Pfam" id="PF02771"/>
    </source>
</evidence>
<dbReference type="GO" id="GO:0008470">
    <property type="term" value="F:3-methylbutanoyl-CoA dehydrogenase activity"/>
    <property type="evidence" value="ECO:0007669"/>
    <property type="project" value="TreeGrafter"/>
</dbReference>
<dbReference type="InterPro" id="IPR023922">
    <property type="entry name" value="S04_starv_induced_SfnB"/>
</dbReference>
<proteinExistence type="predicted"/>
<dbReference type="PANTHER" id="PTHR43884">
    <property type="entry name" value="ACYL-COA DEHYDROGENASE"/>
    <property type="match status" value="1"/>
</dbReference>
<dbReference type="GO" id="GO:0050660">
    <property type="term" value="F:flavin adenine dinucleotide binding"/>
    <property type="evidence" value="ECO:0007669"/>
    <property type="project" value="InterPro"/>
</dbReference>
<feature type="domain" description="Acyl-CoA dehydrogenase/oxidase N-terminal" evidence="2">
    <location>
        <begin position="46"/>
        <end position="142"/>
    </location>
</feature>
<name>A0A0K2VQD3_MESPL</name>
<keyword evidence="1" id="KW-0560">Oxidoreductase</keyword>
<dbReference type="InterPro" id="IPR036250">
    <property type="entry name" value="AcylCo_DH-like_C"/>
</dbReference>
<dbReference type="AlphaFoldDB" id="A0A0K2VQD3"/>
<evidence type="ECO:0000256" key="1">
    <source>
        <dbReference type="ARBA" id="ARBA00023002"/>
    </source>
</evidence>
<protein>
    <submittedName>
        <fullName evidence="4">Acyl-CoA dehydrogenase, type 2, C-terminal domain protein</fullName>
    </submittedName>
</protein>
<accession>A0A0K2VQD3</accession>
<dbReference type="Gene3D" id="1.10.540.10">
    <property type="entry name" value="Acyl-CoA dehydrogenase/oxidase, N-terminal domain"/>
    <property type="match status" value="1"/>
</dbReference>
<gene>
    <name evidence="4" type="ORF">MPL1032_130125</name>
</gene>
<dbReference type="Pfam" id="PF08028">
    <property type="entry name" value="Acyl-CoA_dh_2"/>
    <property type="match status" value="1"/>
</dbReference>
<feature type="domain" description="Acyl-CoA dehydrogenase C-terminal" evidence="3">
    <location>
        <begin position="263"/>
        <end position="396"/>
    </location>
</feature>
<evidence type="ECO:0000313" key="5">
    <source>
        <dbReference type="Proteomes" id="UP000182888"/>
    </source>
</evidence>
<dbReference type="NCBIfam" id="TIGR04022">
    <property type="entry name" value="sulfur_SfnB"/>
    <property type="match status" value="1"/>
</dbReference>
<dbReference type="Proteomes" id="UP000182888">
    <property type="component" value="Unassembled WGS sequence"/>
</dbReference>
<dbReference type="Pfam" id="PF02771">
    <property type="entry name" value="Acyl-CoA_dh_N"/>
    <property type="match status" value="1"/>
</dbReference>
<dbReference type="PIRSF" id="PIRSF016578">
    <property type="entry name" value="HsaA"/>
    <property type="match status" value="1"/>
</dbReference>
<dbReference type="InterPro" id="IPR046373">
    <property type="entry name" value="Acyl-CoA_Oxase/DH_mid-dom_sf"/>
</dbReference>